<dbReference type="EMBL" id="MN739179">
    <property type="protein sequence ID" value="QHS92413.1"/>
    <property type="molecule type" value="Genomic_DNA"/>
</dbReference>
<dbReference type="CDD" id="cd10443">
    <property type="entry name" value="GIY-YIG_HE_Tlr8p_PBC-V_like"/>
    <property type="match status" value="1"/>
</dbReference>
<dbReference type="InterPro" id="IPR035901">
    <property type="entry name" value="GIY-YIG_endonuc_sf"/>
</dbReference>
<feature type="domain" description="GIY-YIG" evidence="1">
    <location>
        <begin position="22"/>
        <end position="129"/>
    </location>
</feature>
<dbReference type="Gene3D" id="3.40.1440.10">
    <property type="entry name" value="GIY-YIG endonuclease"/>
    <property type="match status" value="1"/>
</dbReference>
<protein>
    <recommendedName>
        <fullName evidence="1">GIY-YIG domain-containing protein</fullName>
    </recommendedName>
</protein>
<dbReference type="SUPFAM" id="SSF82771">
    <property type="entry name" value="GIY-YIG endonuclease"/>
    <property type="match status" value="1"/>
</dbReference>
<reference evidence="2" key="1">
    <citation type="journal article" date="2020" name="Nature">
        <title>Giant virus diversity and host interactions through global metagenomics.</title>
        <authorList>
            <person name="Schulz F."/>
            <person name="Roux S."/>
            <person name="Paez-Espino D."/>
            <person name="Jungbluth S."/>
            <person name="Walsh D.A."/>
            <person name="Denef V.J."/>
            <person name="McMahon K.D."/>
            <person name="Konstantinidis K.T."/>
            <person name="Eloe-Fadrosh E.A."/>
            <person name="Kyrpides N.C."/>
            <person name="Woyke T."/>
        </authorList>
    </citation>
    <scope>NUCLEOTIDE SEQUENCE</scope>
    <source>
        <strain evidence="2">GVMAG-M-3300014204-73</strain>
    </source>
</reference>
<proteinExistence type="predicted"/>
<organism evidence="2">
    <name type="scientific">viral metagenome</name>
    <dbReference type="NCBI Taxonomy" id="1070528"/>
    <lineage>
        <taxon>unclassified sequences</taxon>
        <taxon>metagenomes</taxon>
        <taxon>organismal metagenomes</taxon>
    </lineage>
</organism>
<sequence length="261" mass="30717">MTTIKDKERYLNDLLDTNDNVIGEIYLIINMINEKMYVGQTVSHRKNHNKYRPFGYRGRFKDHLSEARCQNKENQSVYLNNAIRKYGEDQFISELILRCEPSELDRYEQSYIDSYQTLFPQGYNLTIGGKGQFYVASIPNNCITVEKGDYRHSEETKKKISIRLKQTMNTLECRQLLSKHACHQHDSDKLKRFANCKIDQNHLEQYLHPIHSLETGQISYYRIHIDGKRVDFRGKFQTLDELKERALSFLRQISSSSSSAK</sequence>
<name>A0A6C0BM95_9ZZZZ</name>
<accession>A0A6C0BM95</accession>
<dbReference type="AlphaFoldDB" id="A0A6C0BM95"/>
<evidence type="ECO:0000313" key="2">
    <source>
        <dbReference type="EMBL" id="QHS92413.1"/>
    </source>
</evidence>
<dbReference type="InterPro" id="IPR000305">
    <property type="entry name" value="GIY-YIG_endonuc"/>
</dbReference>
<evidence type="ECO:0000259" key="1">
    <source>
        <dbReference type="SMART" id="SM00465"/>
    </source>
</evidence>
<dbReference type="SMART" id="SM00465">
    <property type="entry name" value="GIYc"/>
    <property type="match status" value="1"/>
</dbReference>